<evidence type="ECO:0000256" key="3">
    <source>
        <dbReference type="ARBA" id="ARBA00022729"/>
    </source>
</evidence>
<reference evidence="5 6" key="1">
    <citation type="submission" date="2019-02" db="EMBL/GenBank/DDBJ databases">
        <title>WGS of Pseudoxanthomonas species novum from clinical isolates.</title>
        <authorList>
            <person name="Bernier A.-M."/>
            <person name="Bernard K."/>
            <person name="Vachon A."/>
        </authorList>
    </citation>
    <scope>NUCLEOTIDE SEQUENCE [LARGE SCALE GENOMIC DNA]</scope>
    <source>
        <strain evidence="5 6">NML130969</strain>
    </source>
</reference>
<accession>A0A4Q8M679</accession>
<feature type="compositionally biased region" description="Low complexity" evidence="4">
    <location>
        <begin position="19"/>
        <end position="30"/>
    </location>
</feature>
<evidence type="ECO:0000256" key="2">
    <source>
        <dbReference type="ARBA" id="ARBA00022525"/>
    </source>
</evidence>
<name>A0A4Q8M679_9GAMM</name>
<dbReference type="GO" id="GO:0005576">
    <property type="term" value="C:extracellular region"/>
    <property type="evidence" value="ECO:0007669"/>
    <property type="project" value="UniProtKB-SubCell"/>
</dbReference>
<dbReference type="Proteomes" id="UP000294164">
    <property type="component" value="Unassembled WGS sequence"/>
</dbReference>
<evidence type="ECO:0000313" key="5">
    <source>
        <dbReference type="EMBL" id="TAA44961.1"/>
    </source>
</evidence>
<organism evidence="5 6">
    <name type="scientific">Pseudoxanthomonas winnipegensis</name>
    <dbReference type="NCBI Taxonomy" id="2480810"/>
    <lineage>
        <taxon>Bacteria</taxon>
        <taxon>Pseudomonadati</taxon>
        <taxon>Pseudomonadota</taxon>
        <taxon>Gammaproteobacteria</taxon>
        <taxon>Lysobacterales</taxon>
        <taxon>Lysobacteraceae</taxon>
        <taxon>Pseudoxanthomonas</taxon>
    </lineage>
</organism>
<evidence type="ECO:0000256" key="4">
    <source>
        <dbReference type="SAM" id="MobiDB-lite"/>
    </source>
</evidence>
<feature type="compositionally biased region" description="Basic residues" evidence="4">
    <location>
        <begin position="1"/>
        <end position="11"/>
    </location>
</feature>
<keyword evidence="2" id="KW-0964">Secreted</keyword>
<protein>
    <submittedName>
        <fullName evidence="5">Uncharacterized protein</fullName>
    </submittedName>
</protein>
<dbReference type="Pfam" id="PF03128">
    <property type="entry name" value="CXCXC"/>
    <property type="match status" value="1"/>
</dbReference>
<evidence type="ECO:0000256" key="1">
    <source>
        <dbReference type="ARBA" id="ARBA00004613"/>
    </source>
</evidence>
<dbReference type="InterPro" id="IPR004153">
    <property type="entry name" value="CXCXC_repeat"/>
</dbReference>
<sequence length="50" mass="5621">MRTARCPRRSSPHCVRSNSSPASRPAAMPSAAPAIWNRRRCACACRPRRR</sequence>
<dbReference type="AlphaFoldDB" id="A0A4Q8M679"/>
<comment type="subcellular location">
    <subcellularLocation>
        <location evidence="1">Secreted</location>
    </subcellularLocation>
</comment>
<feature type="region of interest" description="Disordered" evidence="4">
    <location>
        <begin position="1"/>
        <end position="30"/>
    </location>
</feature>
<comment type="caution">
    <text evidence="5">The sequence shown here is derived from an EMBL/GenBank/DDBJ whole genome shotgun (WGS) entry which is preliminary data.</text>
</comment>
<keyword evidence="3" id="KW-0732">Signal</keyword>
<gene>
    <name evidence="5" type="ORF">EA655_07910</name>
</gene>
<evidence type="ECO:0000313" key="6">
    <source>
        <dbReference type="Proteomes" id="UP000294164"/>
    </source>
</evidence>
<dbReference type="EMBL" id="SHMG01000003">
    <property type="protein sequence ID" value="TAA44961.1"/>
    <property type="molecule type" value="Genomic_DNA"/>
</dbReference>
<proteinExistence type="predicted"/>